<feature type="transmembrane region" description="Helical" evidence="5">
    <location>
        <begin position="59"/>
        <end position="77"/>
    </location>
</feature>
<reference evidence="7 8" key="1">
    <citation type="submission" date="2012-08" db="EMBL/GenBank/DDBJ databases">
        <title>Whole genome shotgun sequence of Gordonia rhizosphera NBRC 16068.</title>
        <authorList>
            <person name="Takarada H."/>
            <person name="Isaki S."/>
            <person name="Hosoyama A."/>
            <person name="Tsuchikane K."/>
            <person name="Katsumata H."/>
            <person name="Baba S."/>
            <person name="Ohji S."/>
            <person name="Yamazaki S."/>
            <person name="Fujita N."/>
        </authorList>
    </citation>
    <scope>NUCLEOTIDE SEQUENCE [LARGE SCALE GENOMIC DNA]</scope>
    <source>
        <strain evidence="7 8">NBRC 16068</strain>
    </source>
</reference>
<dbReference type="OrthoDB" id="9109650at2"/>
<gene>
    <name evidence="7" type="ORF">GORHZ_197_00020</name>
</gene>
<dbReference type="GO" id="GO:0046943">
    <property type="term" value="F:carboxylic acid transmembrane transporter activity"/>
    <property type="evidence" value="ECO:0007669"/>
    <property type="project" value="TreeGrafter"/>
</dbReference>
<dbReference type="EMBL" id="BAHC01000197">
    <property type="protein sequence ID" value="GAB92846.1"/>
    <property type="molecule type" value="Genomic_DNA"/>
</dbReference>
<evidence type="ECO:0000313" key="7">
    <source>
        <dbReference type="EMBL" id="GAB92846.1"/>
    </source>
</evidence>
<evidence type="ECO:0000259" key="6">
    <source>
        <dbReference type="PROSITE" id="PS50850"/>
    </source>
</evidence>
<evidence type="ECO:0000256" key="4">
    <source>
        <dbReference type="ARBA" id="ARBA00023136"/>
    </source>
</evidence>
<dbReference type="STRING" id="1108045.GORHZ_197_00020"/>
<feature type="transmembrane region" description="Helical" evidence="5">
    <location>
        <begin position="173"/>
        <end position="197"/>
    </location>
</feature>
<dbReference type="PANTHER" id="PTHR23508">
    <property type="entry name" value="CARBOXYLIC ACID TRANSPORTER PROTEIN HOMOLOG"/>
    <property type="match status" value="1"/>
</dbReference>
<comment type="caution">
    <text evidence="7">The sequence shown here is derived from an EMBL/GenBank/DDBJ whole genome shotgun (WGS) entry which is preliminary data.</text>
</comment>
<dbReference type="Gene3D" id="1.20.1250.20">
    <property type="entry name" value="MFS general substrate transporter like domains"/>
    <property type="match status" value="2"/>
</dbReference>
<feature type="transmembrane region" description="Helical" evidence="5">
    <location>
        <begin position="354"/>
        <end position="378"/>
    </location>
</feature>
<dbReference type="InterPro" id="IPR011701">
    <property type="entry name" value="MFS"/>
</dbReference>
<protein>
    <submittedName>
        <fullName evidence="7">Putative aromatic acid transporter</fullName>
    </submittedName>
</protein>
<comment type="subcellular location">
    <subcellularLocation>
        <location evidence="1">Cell membrane</location>
        <topology evidence="1">Multi-pass membrane protein</topology>
    </subcellularLocation>
</comment>
<dbReference type="AlphaFoldDB" id="K6WGG8"/>
<evidence type="ECO:0000256" key="5">
    <source>
        <dbReference type="SAM" id="Phobius"/>
    </source>
</evidence>
<feature type="transmembrane region" description="Helical" evidence="5">
    <location>
        <begin position="115"/>
        <end position="135"/>
    </location>
</feature>
<feature type="transmembrane region" description="Helical" evidence="5">
    <location>
        <begin position="318"/>
        <end position="342"/>
    </location>
</feature>
<feature type="transmembrane region" description="Helical" evidence="5">
    <location>
        <begin position="229"/>
        <end position="246"/>
    </location>
</feature>
<dbReference type="InterPro" id="IPR020846">
    <property type="entry name" value="MFS_dom"/>
</dbReference>
<feature type="transmembrane region" description="Helical" evidence="5">
    <location>
        <begin position="384"/>
        <end position="403"/>
    </location>
</feature>
<keyword evidence="8" id="KW-1185">Reference proteome</keyword>
<feature type="domain" description="Major facilitator superfamily (MFS) profile" evidence="6">
    <location>
        <begin position="23"/>
        <end position="407"/>
    </location>
</feature>
<keyword evidence="4 5" id="KW-0472">Membrane</keyword>
<evidence type="ECO:0000256" key="2">
    <source>
        <dbReference type="ARBA" id="ARBA00022692"/>
    </source>
</evidence>
<evidence type="ECO:0000313" key="8">
    <source>
        <dbReference type="Proteomes" id="UP000008363"/>
    </source>
</evidence>
<dbReference type="GO" id="GO:0005886">
    <property type="term" value="C:plasma membrane"/>
    <property type="evidence" value="ECO:0007669"/>
    <property type="project" value="UniProtKB-SubCell"/>
</dbReference>
<dbReference type="PROSITE" id="PS50850">
    <property type="entry name" value="MFS"/>
    <property type="match status" value="1"/>
</dbReference>
<sequence>MSGPTQSSTPTSNPVITRPNWSVLILAFVAVVLDGYDTIALGLSVPALAKDWDVPASHFTPALSLTSLGVALGYIAVGRLTARFGCRRVVLVAVGVFTVGSLLTAWSGGILELSALRLLTGFGLGAVMPAAVAQATALNPTRYRQSIAVFVTMGISLGALIAGLLGTRLIGSFGWPSVFVFGAIASAVLLPFLWLWLPDERAIAGTATSSAKHHASVARLFDPEVRVRTILLWVFSFLVFSVFYIFSSWLPTLLTSYGFTTKLAPLGSAALGVGSIIGAGVLMVGAMRFRMTSVLAGTTAVAIVFLVISAFLGADKALLLLVFGGVGLGLQAGMIGQAAVSVSLYPQATAATGVGWASSMGRIGSVVGPIVGGALIGLGFATSAIVLIACVPVGIALVVILALGRTRSQSAPSEVPEAVPAPELSTHPH</sequence>
<evidence type="ECO:0000256" key="3">
    <source>
        <dbReference type="ARBA" id="ARBA00022989"/>
    </source>
</evidence>
<evidence type="ECO:0000256" key="1">
    <source>
        <dbReference type="ARBA" id="ARBA00004651"/>
    </source>
</evidence>
<name>K6WGG8_9ACTN</name>
<organism evidence="7 8">
    <name type="scientific">Gordonia rhizosphera NBRC 16068</name>
    <dbReference type="NCBI Taxonomy" id="1108045"/>
    <lineage>
        <taxon>Bacteria</taxon>
        <taxon>Bacillati</taxon>
        <taxon>Actinomycetota</taxon>
        <taxon>Actinomycetes</taxon>
        <taxon>Mycobacteriales</taxon>
        <taxon>Gordoniaceae</taxon>
        <taxon>Gordonia</taxon>
    </lineage>
</organism>
<dbReference type="Pfam" id="PF07690">
    <property type="entry name" value="MFS_1"/>
    <property type="match status" value="1"/>
</dbReference>
<keyword evidence="2 5" id="KW-0812">Transmembrane</keyword>
<feature type="transmembrane region" description="Helical" evidence="5">
    <location>
        <begin position="147"/>
        <end position="167"/>
    </location>
</feature>
<feature type="transmembrane region" description="Helical" evidence="5">
    <location>
        <begin position="21"/>
        <end position="39"/>
    </location>
</feature>
<accession>K6WGG8</accession>
<feature type="transmembrane region" description="Helical" evidence="5">
    <location>
        <begin position="266"/>
        <end position="287"/>
    </location>
</feature>
<feature type="transmembrane region" description="Helical" evidence="5">
    <location>
        <begin position="89"/>
        <end position="109"/>
    </location>
</feature>
<keyword evidence="3 5" id="KW-1133">Transmembrane helix</keyword>
<dbReference type="SUPFAM" id="SSF103473">
    <property type="entry name" value="MFS general substrate transporter"/>
    <property type="match status" value="1"/>
</dbReference>
<dbReference type="PANTHER" id="PTHR23508:SF10">
    <property type="entry name" value="CARBOXYLIC ACID TRANSPORTER PROTEIN HOMOLOG"/>
    <property type="match status" value="1"/>
</dbReference>
<dbReference type="RefSeq" id="WP_006337566.1">
    <property type="nucleotide sequence ID" value="NZ_BAHC01000197.1"/>
</dbReference>
<dbReference type="Proteomes" id="UP000008363">
    <property type="component" value="Unassembled WGS sequence"/>
</dbReference>
<dbReference type="InterPro" id="IPR036259">
    <property type="entry name" value="MFS_trans_sf"/>
</dbReference>
<feature type="transmembrane region" description="Helical" evidence="5">
    <location>
        <begin position="294"/>
        <end position="312"/>
    </location>
</feature>
<dbReference type="eggNOG" id="COG2814">
    <property type="taxonomic scope" value="Bacteria"/>
</dbReference>
<proteinExistence type="predicted"/>